<keyword evidence="2" id="KW-1185">Reference proteome</keyword>
<reference evidence="1 2" key="1">
    <citation type="submission" date="2019-05" db="EMBL/GenBank/DDBJ databases">
        <title>Another draft genome of Portunus trituberculatus and its Hox gene families provides insights of decapod evolution.</title>
        <authorList>
            <person name="Jeong J.-H."/>
            <person name="Song I."/>
            <person name="Kim S."/>
            <person name="Choi T."/>
            <person name="Kim D."/>
            <person name="Ryu S."/>
            <person name="Kim W."/>
        </authorList>
    </citation>
    <scope>NUCLEOTIDE SEQUENCE [LARGE SCALE GENOMIC DNA]</scope>
    <source>
        <tissue evidence="1">Muscle</tissue>
    </source>
</reference>
<proteinExistence type="predicted"/>
<dbReference type="Proteomes" id="UP000324222">
    <property type="component" value="Unassembled WGS sequence"/>
</dbReference>
<accession>A0A5B7HFV2</accession>
<dbReference type="EMBL" id="VSRR010027408">
    <property type="protein sequence ID" value="MPC68167.1"/>
    <property type="molecule type" value="Genomic_DNA"/>
</dbReference>
<name>A0A5B7HFV2_PORTR</name>
<organism evidence="1 2">
    <name type="scientific">Portunus trituberculatus</name>
    <name type="common">Swimming crab</name>
    <name type="synonym">Neptunus trituberculatus</name>
    <dbReference type="NCBI Taxonomy" id="210409"/>
    <lineage>
        <taxon>Eukaryota</taxon>
        <taxon>Metazoa</taxon>
        <taxon>Ecdysozoa</taxon>
        <taxon>Arthropoda</taxon>
        <taxon>Crustacea</taxon>
        <taxon>Multicrustacea</taxon>
        <taxon>Malacostraca</taxon>
        <taxon>Eumalacostraca</taxon>
        <taxon>Eucarida</taxon>
        <taxon>Decapoda</taxon>
        <taxon>Pleocyemata</taxon>
        <taxon>Brachyura</taxon>
        <taxon>Eubrachyura</taxon>
        <taxon>Portunoidea</taxon>
        <taxon>Portunidae</taxon>
        <taxon>Portuninae</taxon>
        <taxon>Portunus</taxon>
    </lineage>
</organism>
<gene>
    <name evidence="1" type="ORF">E2C01_062364</name>
</gene>
<comment type="caution">
    <text evidence="1">The sequence shown here is derived from an EMBL/GenBank/DDBJ whole genome shotgun (WGS) entry which is preliminary data.</text>
</comment>
<evidence type="ECO:0000313" key="1">
    <source>
        <dbReference type="EMBL" id="MPC68167.1"/>
    </source>
</evidence>
<sequence length="61" mass="6770">MLVVVAKRRGAGASDLGDESCEADNLVNEIRKKVVSGTRDSTPRAQPREMKIQIRVKYRAV</sequence>
<dbReference type="AlphaFoldDB" id="A0A5B7HFV2"/>
<evidence type="ECO:0000313" key="2">
    <source>
        <dbReference type="Proteomes" id="UP000324222"/>
    </source>
</evidence>
<protein>
    <submittedName>
        <fullName evidence="1">Uncharacterized protein</fullName>
    </submittedName>
</protein>